<name>A0A0A2I983_PENEN</name>
<feature type="compositionally biased region" description="Basic and acidic residues" evidence="1">
    <location>
        <begin position="105"/>
        <end position="126"/>
    </location>
</feature>
<dbReference type="VEuPathDB" id="FungiDB:PEXP_007000"/>
<dbReference type="Proteomes" id="UP000030143">
    <property type="component" value="Unassembled WGS sequence"/>
</dbReference>
<sequence>MAWYSILPSELTHLESWAARIFFADLPRIPQFFLGLITIGPWAFLVFLDAIIWLYRLILWEIPWIGGRAGGRQRPRALSLNERPGGQRRAFGLRGVETDTGDSEGGDRDDSPGLKRGRDRDDPGKENTKFAFSCGVHADSDLLHIDLSRMAEALYKVDIDAPWLILSRNLLFVLIVGLCAAMWRIRQSRKAKAYGKTETTCSENKTSPIIPLEGFNWEETEQSQFRPFKGKDKYNLTMALENLDPSELIPMDKTYKSRLALRKSVLEQHHDVVVAINNDQTPEEDPRIRPAISELYNFVLGTYLPTRYPSMFKLNAESSIFHNLVTGATWPTTLSPTTPAIQALEILSQTVDEDFLILLPELLSDSEEQPKYVLQAYASCFPAGFNTRKKLGLRMVDIHTPVPRYQEKIGRSMDRFFARLAVGKFVKRVNWSITIDTGLFAAFSGTHAVVGKNEEAIELGKLNVDQTVLRCERQTLHRLPVSKALVFTIHTYVYPVRQIKDEGSGEDLANAVDGLKRGNVPEMHNYKKGDVWGEALKDFLRA</sequence>
<comment type="caution">
    <text evidence="3">The sequence shown here is derived from an EMBL/GenBank/DDBJ whole genome shotgun (WGS) entry which is preliminary data.</text>
</comment>
<dbReference type="PhylomeDB" id="A0A0A2I983"/>
<protein>
    <submittedName>
        <fullName evidence="3">Uncharacterized protein</fullName>
    </submittedName>
</protein>
<evidence type="ECO:0000256" key="2">
    <source>
        <dbReference type="SAM" id="Phobius"/>
    </source>
</evidence>
<keyword evidence="2" id="KW-1133">Transmembrane helix</keyword>
<feature type="transmembrane region" description="Helical" evidence="2">
    <location>
        <begin position="32"/>
        <end position="55"/>
    </location>
</feature>
<keyword evidence="4" id="KW-1185">Reference proteome</keyword>
<evidence type="ECO:0000256" key="1">
    <source>
        <dbReference type="SAM" id="MobiDB-lite"/>
    </source>
</evidence>
<dbReference type="EMBL" id="JQFZ01000288">
    <property type="protein sequence ID" value="KGO51435.1"/>
    <property type="molecule type" value="Genomic_DNA"/>
</dbReference>
<gene>
    <name evidence="3" type="ORF">PEX2_010020</name>
</gene>
<evidence type="ECO:0000313" key="4">
    <source>
        <dbReference type="Proteomes" id="UP000030143"/>
    </source>
</evidence>
<dbReference type="InterPro" id="IPR021848">
    <property type="entry name" value="HODM_asu-like"/>
</dbReference>
<keyword evidence="2" id="KW-0812">Transmembrane</keyword>
<dbReference type="Pfam" id="PF11927">
    <property type="entry name" value="HODM_asu-like"/>
    <property type="match status" value="1"/>
</dbReference>
<dbReference type="STRING" id="27334.A0A0A2I983"/>
<dbReference type="HOGENOM" id="CLU_025462_2_1_1"/>
<organism evidence="3 4">
    <name type="scientific">Penicillium expansum</name>
    <name type="common">Blue mold rot fungus</name>
    <dbReference type="NCBI Taxonomy" id="27334"/>
    <lineage>
        <taxon>Eukaryota</taxon>
        <taxon>Fungi</taxon>
        <taxon>Dikarya</taxon>
        <taxon>Ascomycota</taxon>
        <taxon>Pezizomycotina</taxon>
        <taxon>Eurotiomycetes</taxon>
        <taxon>Eurotiomycetidae</taxon>
        <taxon>Eurotiales</taxon>
        <taxon>Aspergillaceae</taxon>
        <taxon>Penicillium</taxon>
    </lineage>
</organism>
<feature type="region of interest" description="Disordered" evidence="1">
    <location>
        <begin position="70"/>
        <end position="126"/>
    </location>
</feature>
<accession>A0A0A2I983</accession>
<dbReference type="OrthoDB" id="5043642at2759"/>
<dbReference type="RefSeq" id="XP_016594388.1">
    <property type="nucleotide sequence ID" value="XM_016738279.1"/>
</dbReference>
<dbReference type="AlphaFoldDB" id="A0A0A2I983"/>
<dbReference type="GeneID" id="27673698"/>
<evidence type="ECO:0000313" key="3">
    <source>
        <dbReference type="EMBL" id="KGO51435.1"/>
    </source>
</evidence>
<proteinExistence type="predicted"/>
<feature type="transmembrane region" description="Helical" evidence="2">
    <location>
        <begin position="163"/>
        <end position="183"/>
    </location>
</feature>
<reference evidence="3 4" key="1">
    <citation type="journal article" date="2015" name="Mol. Plant Microbe Interact.">
        <title>Genome, transcriptome, and functional analyses of Penicillium expansum provide new insights into secondary metabolism and pathogenicity.</title>
        <authorList>
            <person name="Ballester A.R."/>
            <person name="Marcet-Houben M."/>
            <person name="Levin E."/>
            <person name="Sela N."/>
            <person name="Selma-Lazaro C."/>
            <person name="Carmona L."/>
            <person name="Wisniewski M."/>
            <person name="Droby S."/>
            <person name="Gonzalez-Candelas L."/>
            <person name="Gabaldon T."/>
        </authorList>
    </citation>
    <scope>NUCLEOTIDE SEQUENCE [LARGE SCALE GENOMIC DNA]</scope>
    <source>
        <strain evidence="3 4">MD-8</strain>
    </source>
</reference>
<keyword evidence="2" id="KW-0472">Membrane</keyword>